<evidence type="ECO:0000313" key="3">
    <source>
        <dbReference type="Proteomes" id="UP000515369"/>
    </source>
</evidence>
<evidence type="ECO:0000259" key="1">
    <source>
        <dbReference type="Pfam" id="PF01048"/>
    </source>
</evidence>
<dbReference type="RefSeq" id="WP_182460989.1">
    <property type="nucleotide sequence ID" value="NZ_CP059732.1"/>
</dbReference>
<dbReference type="EMBL" id="CP059732">
    <property type="protein sequence ID" value="QMW03732.1"/>
    <property type="molecule type" value="Genomic_DNA"/>
</dbReference>
<dbReference type="InterPro" id="IPR000845">
    <property type="entry name" value="Nucleoside_phosphorylase_d"/>
</dbReference>
<dbReference type="KEGG" id="sfol:H3H32_01890"/>
<dbReference type="GO" id="GO:0009116">
    <property type="term" value="P:nucleoside metabolic process"/>
    <property type="evidence" value="ECO:0007669"/>
    <property type="project" value="InterPro"/>
</dbReference>
<dbReference type="AlphaFoldDB" id="A0A7G5GXZ0"/>
<dbReference type="SUPFAM" id="SSF53167">
    <property type="entry name" value="Purine and uridine phosphorylases"/>
    <property type="match status" value="1"/>
</dbReference>
<accession>A0A7G5GXZ0</accession>
<sequence>MTTTTPHLTPGLLFNNKQLPSRWAAAQAAFICFTPFPAGFEPYVVEVSSERYFLHSPCSEVRFCAYEGISFLVISEVYGFEVGSTTVEELVYYGISTIIGVGYVGAFNGAPMGQRFIASAAMSDLPLGQHYGVGAFELTHPETSLYQTLSTLTAVEELDWPHYTVWCSNSLYREYPATILAMKAHGCSVVNMDTISIYGVAPLCAKESGLNVRYVYVGTVTDAVSKEGTSGESDLMETITSYARQPHDDLVTYLVETLLPEL</sequence>
<keyword evidence="3" id="KW-1185">Reference proteome</keyword>
<gene>
    <name evidence="2" type="ORF">H3H32_01890</name>
</gene>
<protein>
    <recommendedName>
        <fullName evidence="1">Nucleoside phosphorylase domain-containing protein</fullName>
    </recommendedName>
</protein>
<dbReference type="Gene3D" id="3.40.50.1580">
    <property type="entry name" value="Nucleoside phosphorylase domain"/>
    <property type="match status" value="1"/>
</dbReference>
<proteinExistence type="predicted"/>
<dbReference type="InterPro" id="IPR035994">
    <property type="entry name" value="Nucleoside_phosphorylase_sf"/>
</dbReference>
<dbReference type="Proteomes" id="UP000515369">
    <property type="component" value="Chromosome"/>
</dbReference>
<dbReference type="Pfam" id="PF01048">
    <property type="entry name" value="PNP_UDP_1"/>
    <property type="match status" value="1"/>
</dbReference>
<dbReference type="GO" id="GO:0003824">
    <property type="term" value="F:catalytic activity"/>
    <property type="evidence" value="ECO:0007669"/>
    <property type="project" value="InterPro"/>
</dbReference>
<feature type="domain" description="Nucleoside phosphorylase" evidence="1">
    <location>
        <begin position="86"/>
        <end position="243"/>
    </location>
</feature>
<evidence type="ECO:0000313" key="2">
    <source>
        <dbReference type="EMBL" id="QMW03732.1"/>
    </source>
</evidence>
<name>A0A7G5GXZ0_9BACT</name>
<reference evidence="2 3" key="1">
    <citation type="submission" date="2020-07" db="EMBL/GenBank/DDBJ databases">
        <title>Spirosoma foliorum sp. nov., isolated from the leaves on the Nejang mountain Korea, Republic of.</title>
        <authorList>
            <person name="Ho H."/>
            <person name="Lee Y.-J."/>
            <person name="Nurcahyanto D.-A."/>
            <person name="Kim S.-G."/>
        </authorList>
    </citation>
    <scope>NUCLEOTIDE SEQUENCE [LARGE SCALE GENOMIC DNA]</scope>
    <source>
        <strain evidence="2 3">PL0136</strain>
    </source>
</reference>
<organism evidence="2 3">
    <name type="scientific">Spirosoma foliorum</name>
    <dbReference type="NCBI Taxonomy" id="2710596"/>
    <lineage>
        <taxon>Bacteria</taxon>
        <taxon>Pseudomonadati</taxon>
        <taxon>Bacteroidota</taxon>
        <taxon>Cytophagia</taxon>
        <taxon>Cytophagales</taxon>
        <taxon>Cytophagaceae</taxon>
        <taxon>Spirosoma</taxon>
    </lineage>
</organism>